<feature type="domain" description="Protein kinase" evidence="10">
    <location>
        <begin position="74"/>
        <end position="367"/>
    </location>
</feature>
<evidence type="ECO:0000256" key="8">
    <source>
        <dbReference type="ARBA" id="ARBA00047454"/>
    </source>
</evidence>
<organism evidence="11 12">
    <name type="scientific">Armillaria luteobubalina</name>
    <dbReference type="NCBI Taxonomy" id="153913"/>
    <lineage>
        <taxon>Eukaryota</taxon>
        <taxon>Fungi</taxon>
        <taxon>Dikarya</taxon>
        <taxon>Basidiomycota</taxon>
        <taxon>Agaricomycotina</taxon>
        <taxon>Agaricomycetes</taxon>
        <taxon>Agaricomycetidae</taxon>
        <taxon>Agaricales</taxon>
        <taxon>Marasmiineae</taxon>
        <taxon>Physalacriaceae</taxon>
        <taxon>Armillaria</taxon>
    </lineage>
</organism>
<dbReference type="GO" id="GO:0004691">
    <property type="term" value="F:cAMP-dependent protein kinase activity"/>
    <property type="evidence" value="ECO:0007669"/>
    <property type="project" value="UniProtKB-EC"/>
</dbReference>
<dbReference type="PROSITE" id="PS00108">
    <property type="entry name" value="PROTEIN_KINASE_ST"/>
    <property type="match status" value="1"/>
</dbReference>
<comment type="caution">
    <text evidence="11">The sequence shown here is derived from an EMBL/GenBank/DDBJ whole genome shotgun (WGS) entry which is preliminary data.</text>
</comment>
<feature type="compositionally biased region" description="Polar residues" evidence="9">
    <location>
        <begin position="1"/>
        <end position="13"/>
    </location>
</feature>
<evidence type="ECO:0000256" key="3">
    <source>
        <dbReference type="ARBA" id="ARBA00022679"/>
    </source>
</evidence>
<dbReference type="SUPFAM" id="SSF56112">
    <property type="entry name" value="Protein kinase-like (PK-like)"/>
    <property type="match status" value="1"/>
</dbReference>
<dbReference type="PROSITE" id="PS50011">
    <property type="entry name" value="PROTEIN_KINASE_DOM"/>
    <property type="match status" value="1"/>
</dbReference>
<evidence type="ECO:0000259" key="10">
    <source>
        <dbReference type="PROSITE" id="PS50011"/>
    </source>
</evidence>
<gene>
    <name evidence="11" type="ORF">EDD18DRAFT_1105208</name>
</gene>
<name>A0AA39Q653_9AGAR</name>
<dbReference type="SMART" id="SM00220">
    <property type="entry name" value="S_TKc"/>
    <property type="match status" value="1"/>
</dbReference>
<evidence type="ECO:0000313" key="11">
    <source>
        <dbReference type="EMBL" id="KAK0496885.1"/>
    </source>
</evidence>
<dbReference type="PANTHER" id="PTHR24353:SF37">
    <property type="entry name" value="CAMP-DEPENDENT PROTEIN KINASE CATALYTIC SUBUNIT PRKX"/>
    <property type="match status" value="1"/>
</dbReference>
<evidence type="ECO:0000256" key="1">
    <source>
        <dbReference type="ARBA" id="ARBA00012444"/>
    </source>
</evidence>
<dbReference type="Gene3D" id="1.10.510.10">
    <property type="entry name" value="Transferase(Phosphotransferase) domain 1"/>
    <property type="match status" value="1"/>
</dbReference>
<comment type="catalytic activity">
    <reaction evidence="7">
        <text>L-threonyl-[protein] + ATP = O-phospho-L-threonyl-[protein] + ADP + H(+)</text>
        <dbReference type="Rhea" id="RHEA:46608"/>
        <dbReference type="Rhea" id="RHEA-COMP:11060"/>
        <dbReference type="Rhea" id="RHEA-COMP:11605"/>
        <dbReference type="ChEBI" id="CHEBI:15378"/>
        <dbReference type="ChEBI" id="CHEBI:30013"/>
        <dbReference type="ChEBI" id="CHEBI:30616"/>
        <dbReference type="ChEBI" id="CHEBI:61977"/>
        <dbReference type="ChEBI" id="CHEBI:456216"/>
        <dbReference type="EC" id="2.7.11.11"/>
    </reaction>
</comment>
<feature type="region of interest" description="Disordered" evidence="9">
    <location>
        <begin position="1"/>
        <end position="20"/>
    </location>
</feature>
<dbReference type="InterPro" id="IPR011009">
    <property type="entry name" value="Kinase-like_dom_sf"/>
</dbReference>
<evidence type="ECO:0000256" key="6">
    <source>
        <dbReference type="ARBA" id="ARBA00022840"/>
    </source>
</evidence>
<accession>A0AA39Q653</accession>
<dbReference type="EMBL" id="JAUEPU010000014">
    <property type="protein sequence ID" value="KAK0496885.1"/>
    <property type="molecule type" value="Genomic_DNA"/>
</dbReference>
<keyword evidence="2" id="KW-0723">Serine/threonine-protein kinase</keyword>
<dbReference type="GO" id="GO:0005952">
    <property type="term" value="C:cAMP-dependent protein kinase complex"/>
    <property type="evidence" value="ECO:0007669"/>
    <property type="project" value="TreeGrafter"/>
</dbReference>
<keyword evidence="3" id="KW-0808">Transferase</keyword>
<keyword evidence="12" id="KW-1185">Reference proteome</keyword>
<dbReference type="EC" id="2.7.11.11" evidence="1"/>
<evidence type="ECO:0000256" key="4">
    <source>
        <dbReference type="ARBA" id="ARBA00022741"/>
    </source>
</evidence>
<evidence type="ECO:0000256" key="5">
    <source>
        <dbReference type="ARBA" id="ARBA00022777"/>
    </source>
</evidence>
<dbReference type="InterPro" id="IPR008271">
    <property type="entry name" value="Ser/Thr_kinase_AS"/>
</dbReference>
<dbReference type="Proteomes" id="UP001175228">
    <property type="component" value="Unassembled WGS sequence"/>
</dbReference>
<dbReference type="InterPro" id="IPR000719">
    <property type="entry name" value="Prot_kinase_dom"/>
</dbReference>
<evidence type="ECO:0000256" key="9">
    <source>
        <dbReference type="SAM" id="MobiDB-lite"/>
    </source>
</evidence>
<dbReference type="AlphaFoldDB" id="A0AA39Q653"/>
<reference evidence="11" key="1">
    <citation type="submission" date="2023-06" db="EMBL/GenBank/DDBJ databases">
        <authorList>
            <consortium name="Lawrence Berkeley National Laboratory"/>
            <person name="Ahrendt S."/>
            <person name="Sahu N."/>
            <person name="Indic B."/>
            <person name="Wong-Bajracharya J."/>
            <person name="Merenyi Z."/>
            <person name="Ke H.-M."/>
            <person name="Monk M."/>
            <person name="Kocsube S."/>
            <person name="Drula E."/>
            <person name="Lipzen A."/>
            <person name="Balint B."/>
            <person name="Henrissat B."/>
            <person name="Andreopoulos B."/>
            <person name="Martin F.M."/>
            <person name="Harder C.B."/>
            <person name="Rigling D."/>
            <person name="Ford K.L."/>
            <person name="Foster G.D."/>
            <person name="Pangilinan J."/>
            <person name="Papanicolaou A."/>
            <person name="Barry K."/>
            <person name="LaButti K."/>
            <person name="Viragh M."/>
            <person name="Koriabine M."/>
            <person name="Yan M."/>
            <person name="Riley R."/>
            <person name="Champramary S."/>
            <person name="Plett K.L."/>
            <person name="Tsai I.J."/>
            <person name="Slot J."/>
            <person name="Sipos G."/>
            <person name="Plett J."/>
            <person name="Nagy L.G."/>
            <person name="Grigoriev I.V."/>
        </authorList>
    </citation>
    <scope>NUCLEOTIDE SEQUENCE</scope>
    <source>
        <strain evidence="11">HWK02</strain>
    </source>
</reference>
<dbReference type="PANTHER" id="PTHR24353">
    <property type="entry name" value="CYCLIC NUCLEOTIDE-DEPENDENT PROTEIN KINASE"/>
    <property type="match status" value="1"/>
</dbReference>
<keyword evidence="5 11" id="KW-0418">Kinase</keyword>
<protein>
    <recommendedName>
        <fullName evidence="1">cAMP-dependent protein kinase</fullName>
        <ecNumber evidence="1">2.7.11.11</ecNumber>
    </recommendedName>
</protein>
<evidence type="ECO:0000313" key="12">
    <source>
        <dbReference type="Proteomes" id="UP001175228"/>
    </source>
</evidence>
<dbReference type="Gene3D" id="3.30.200.20">
    <property type="entry name" value="Phosphorylase Kinase, domain 1"/>
    <property type="match status" value="1"/>
</dbReference>
<dbReference type="Pfam" id="PF00069">
    <property type="entry name" value="Pkinase"/>
    <property type="match status" value="1"/>
</dbReference>
<evidence type="ECO:0000256" key="7">
    <source>
        <dbReference type="ARBA" id="ARBA00047292"/>
    </source>
</evidence>
<keyword evidence="6" id="KW-0067">ATP-binding</keyword>
<keyword evidence="4" id="KW-0547">Nucleotide-binding</keyword>
<comment type="catalytic activity">
    <reaction evidence="8">
        <text>L-seryl-[protein] + ATP = O-phospho-L-seryl-[protein] + ADP + H(+)</text>
        <dbReference type="Rhea" id="RHEA:17989"/>
        <dbReference type="Rhea" id="RHEA-COMP:9863"/>
        <dbReference type="Rhea" id="RHEA-COMP:11604"/>
        <dbReference type="ChEBI" id="CHEBI:15378"/>
        <dbReference type="ChEBI" id="CHEBI:29999"/>
        <dbReference type="ChEBI" id="CHEBI:30616"/>
        <dbReference type="ChEBI" id="CHEBI:83421"/>
        <dbReference type="ChEBI" id="CHEBI:456216"/>
        <dbReference type="EC" id="2.7.11.11"/>
    </reaction>
</comment>
<dbReference type="GO" id="GO:0005524">
    <property type="term" value="F:ATP binding"/>
    <property type="evidence" value="ECO:0007669"/>
    <property type="project" value="UniProtKB-KW"/>
</dbReference>
<evidence type="ECO:0000256" key="2">
    <source>
        <dbReference type="ARBA" id="ARBA00022527"/>
    </source>
</evidence>
<sequence>MASQKRSATSAPSSEPLRKRRCIEAGPVRLTEVFSSGENVKHLYSEEPEFKSLPPPTLIRPTTRRPEPLTIRGLTYTKTIGHGSTCIVGVVETTVDSDPLDKPGTLFALKIVRKVVARSQENGRRVDGLVGNDYHFKNVERICLGNLPWNPFVAGLITTDDDFFNLYTVLELCVGGSLEDFLESAGPQPPKDARFYFAGISLGVDFLHRQGLLHCDLKPDNILICPAGYPVLTDFGIVRKIEVLEKDQQEWYVCGTPSYMCPEIHVENAKLPPKCSSTIIDWWSVGCTLFTLIEGGNPFVTNERLEPDTPEAIIERIVTRRFIRPIDSVPAGPNCKDLLTQFIHVDPHQRIGAKGTGLREIQEHPWMRNIDWEKMHRREYLSPNQETMVPVKKQRHTAPLPRKLRVPRLEIWQPPTHLAYDPKAPKTPV</sequence>
<proteinExistence type="predicted"/>